<dbReference type="EMBL" id="PSYR01000002">
    <property type="protein sequence ID" value="RCN57113.1"/>
    <property type="molecule type" value="Genomic_DNA"/>
</dbReference>
<dbReference type="InterPro" id="IPR000100">
    <property type="entry name" value="RNase_P"/>
</dbReference>
<evidence type="ECO:0000256" key="4">
    <source>
        <dbReference type="ARBA" id="ARBA00022759"/>
    </source>
</evidence>
<dbReference type="Pfam" id="PF00825">
    <property type="entry name" value="Ribonuclease_P"/>
    <property type="match status" value="1"/>
</dbReference>
<dbReference type="InterPro" id="IPR014721">
    <property type="entry name" value="Ribsml_uS5_D2-typ_fold_subgr"/>
</dbReference>
<keyword evidence="3 7" id="KW-0540">Nuclease</keyword>
<keyword evidence="10" id="KW-1185">Reference proteome</keyword>
<dbReference type="GO" id="GO:0042781">
    <property type="term" value="F:3'-tRNA processing endoribonuclease activity"/>
    <property type="evidence" value="ECO:0007669"/>
    <property type="project" value="TreeGrafter"/>
</dbReference>
<dbReference type="OrthoDB" id="9796422at2"/>
<sequence length="121" mass="13923">MARGTQGFARHVRLTDPERYQEIFKTGKKVRHPFMGIIALASGLEHPRLGLAVSRKVSRKAVIRNKIKRRIREYFRREQARLRPLDYVVVAYPDAVRADPKAFTEALASLSHKICRLCAKP</sequence>
<evidence type="ECO:0000256" key="3">
    <source>
        <dbReference type="ARBA" id="ARBA00022722"/>
    </source>
</evidence>
<dbReference type="PANTHER" id="PTHR33992:SF1">
    <property type="entry name" value="RIBONUCLEASE P PROTEIN COMPONENT"/>
    <property type="match status" value="1"/>
</dbReference>
<dbReference type="InterPro" id="IPR020568">
    <property type="entry name" value="Ribosomal_Su5_D2-typ_SF"/>
</dbReference>
<dbReference type="InterPro" id="IPR020539">
    <property type="entry name" value="RNase_P_CS"/>
</dbReference>
<dbReference type="Proteomes" id="UP000253250">
    <property type="component" value="Unassembled WGS sequence"/>
</dbReference>
<gene>
    <name evidence="7 9" type="primary">rnpA</name>
    <name evidence="9" type="ORF">C4900_15505</name>
</gene>
<dbReference type="HAMAP" id="MF_00227">
    <property type="entry name" value="RNase_P"/>
    <property type="match status" value="1"/>
</dbReference>
<evidence type="ECO:0000256" key="7">
    <source>
        <dbReference type="HAMAP-Rule" id="MF_00227"/>
    </source>
</evidence>
<organism evidence="9 10">
    <name type="scientific">Acidiferrobacter thiooxydans</name>
    <dbReference type="NCBI Taxonomy" id="163359"/>
    <lineage>
        <taxon>Bacteria</taxon>
        <taxon>Pseudomonadati</taxon>
        <taxon>Pseudomonadota</taxon>
        <taxon>Gammaproteobacteria</taxon>
        <taxon>Acidiferrobacterales</taxon>
        <taxon>Acidiferrobacteraceae</taxon>
        <taxon>Acidiferrobacter</taxon>
    </lineage>
</organism>
<dbReference type="GO" id="GO:0030677">
    <property type="term" value="C:ribonuclease P complex"/>
    <property type="evidence" value="ECO:0007669"/>
    <property type="project" value="TreeGrafter"/>
</dbReference>
<keyword evidence="2 7" id="KW-0819">tRNA processing</keyword>
<dbReference type="GO" id="GO:0000049">
    <property type="term" value="F:tRNA binding"/>
    <property type="evidence" value="ECO:0007669"/>
    <property type="project" value="UniProtKB-UniRule"/>
</dbReference>
<dbReference type="NCBIfam" id="TIGR00188">
    <property type="entry name" value="rnpA"/>
    <property type="match status" value="1"/>
</dbReference>
<dbReference type="AlphaFoldDB" id="A0A1C2G1X3"/>
<keyword evidence="6 7" id="KW-0694">RNA-binding</keyword>
<dbReference type="SUPFAM" id="SSF54211">
    <property type="entry name" value="Ribosomal protein S5 domain 2-like"/>
    <property type="match status" value="1"/>
</dbReference>
<accession>A0A1C2G1X3</accession>
<evidence type="ECO:0000256" key="1">
    <source>
        <dbReference type="ARBA" id="ARBA00002663"/>
    </source>
</evidence>
<dbReference type="GO" id="GO:0001682">
    <property type="term" value="P:tRNA 5'-leader removal"/>
    <property type="evidence" value="ECO:0007669"/>
    <property type="project" value="UniProtKB-UniRule"/>
</dbReference>
<dbReference type="RefSeq" id="WP_065970087.1">
    <property type="nucleotide sequence ID" value="NZ_CP080624.1"/>
</dbReference>
<keyword evidence="4 7" id="KW-0255">Endonuclease</keyword>
<evidence type="ECO:0000313" key="10">
    <source>
        <dbReference type="Proteomes" id="UP000253250"/>
    </source>
</evidence>
<evidence type="ECO:0000256" key="6">
    <source>
        <dbReference type="ARBA" id="ARBA00022884"/>
    </source>
</evidence>
<evidence type="ECO:0000256" key="5">
    <source>
        <dbReference type="ARBA" id="ARBA00022801"/>
    </source>
</evidence>
<dbReference type="STRING" id="163359.A9R16_11110"/>
<evidence type="ECO:0000313" key="9">
    <source>
        <dbReference type="EMBL" id="RCN57113.1"/>
    </source>
</evidence>
<dbReference type="Gene3D" id="3.30.230.10">
    <property type="match status" value="1"/>
</dbReference>
<protein>
    <recommendedName>
        <fullName evidence="7 8">Ribonuclease P protein component</fullName>
        <shortName evidence="7">RNase P protein</shortName>
        <shortName evidence="7">RNaseP protein</shortName>
        <ecNumber evidence="7 8">3.1.26.5</ecNumber>
    </recommendedName>
    <alternativeName>
        <fullName evidence="7">Protein C5</fullName>
    </alternativeName>
</protein>
<evidence type="ECO:0000256" key="8">
    <source>
        <dbReference type="NCBIfam" id="TIGR00188"/>
    </source>
</evidence>
<evidence type="ECO:0000256" key="2">
    <source>
        <dbReference type="ARBA" id="ARBA00022694"/>
    </source>
</evidence>
<keyword evidence="5 7" id="KW-0378">Hydrolase</keyword>
<comment type="similarity">
    <text evidence="7">Belongs to the RnpA family.</text>
</comment>
<comment type="caution">
    <text evidence="9">The sequence shown here is derived from an EMBL/GenBank/DDBJ whole genome shotgun (WGS) entry which is preliminary data.</text>
</comment>
<comment type="function">
    <text evidence="1 7">RNaseP catalyzes the removal of the 5'-leader sequence from pre-tRNA to produce the mature 5'-terminus. It can also cleave other RNA substrates such as 4.5S RNA. The protein component plays an auxiliary but essential role in vivo by binding to the 5'-leader sequence and broadening the substrate specificity of the ribozyme.</text>
</comment>
<comment type="catalytic activity">
    <reaction evidence="7">
        <text>Endonucleolytic cleavage of RNA, removing 5'-extranucleotides from tRNA precursor.</text>
        <dbReference type="EC" id="3.1.26.5"/>
    </reaction>
</comment>
<comment type="subunit">
    <text evidence="7">Consists of a catalytic RNA component (M1 or rnpB) and a protein subunit.</text>
</comment>
<dbReference type="PANTHER" id="PTHR33992">
    <property type="entry name" value="RIBONUCLEASE P PROTEIN COMPONENT"/>
    <property type="match status" value="1"/>
</dbReference>
<dbReference type="EC" id="3.1.26.5" evidence="7 8"/>
<dbReference type="PROSITE" id="PS00648">
    <property type="entry name" value="RIBONUCLEASE_P"/>
    <property type="match status" value="1"/>
</dbReference>
<name>A0A1C2G1X3_9GAMM</name>
<dbReference type="GO" id="GO:0004526">
    <property type="term" value="F:ribonuclease P activity"/>
    <property type="evidence" value="ECO:0007669"/>
    <property type="project" value="UniProtKB-UniRule"/>
</dbReference>
<proteinExistence type="inferred from homology"/>
<reference evidence="9 10" key="1">
    <citation type="submission" date="2018-02" db="EMBL/GenBank/DDBJ databases">
        <title>Insights into the biology of acidophilic members of the Acidiferrobacteraceae family derived from comparative genomic analyses.</title>
        <authorList>
            <person name="Issotta F."/>
            <person name="Thyssen C."/>
            <person name="Mena C."/>
            <person name="Moya A."/>
            <person name="Bellenberg S."/>
            <person name="Sproer C."/>
            <person name="Covarrubias P.C."/>
            <person name="Sand W."/>
            <person name="Quatrini R."/>
            <person name="Vera M."/>
        </authorList>
    </citation>
    <scope>NUCLEOTIDE SEQUENCE [LARGE SCALE GENOMIC DNA]</scope>
    <source>
        <strain evidence="10">m-1</strain>
    </source>
</reference>